<dbReference type="SUPFAM" id="SSF53597">
    <property type="entry name" value="Dihydrofolate reductase-like"/>
    <property type="match status" value="1"/>
</dbReference>
<dbReference type="RefSeq" id="WP_027107179.1">
    <property type="nucleotide sequence ID" value="NZ_JQBZ01000025.1"/>
</dbReference>
<dbReference type="STRING" id="1122146.IV53_GL000738"/>
<sequence length="168" mass="19715">MLAYMWAEDQLGQIGYQGKLPWHLPADLAHFKETTMNHPMIMGRKTFASFPKLLPGRKHLVLTRQAELVEKYADNDQVMIFTDLPSLRKWLKENDELDPIIIGGASLFEIFKKEVQTLYQTQIQATFKGDTVMPQLAYEDFTLVQEDAFSRDEKNAYDYVFKEYRRKK</sequence>
<evidence type="ECO:0000256" key="3">
    <source>
        <dbReference type="ARBA" id="ARBA00012856"/>
    </source>
</evidence>
<keyword evidence="5 7" id="KW-0521">NADP</keyword>
<gene>
    <name evidence="9" type="ORF">IV53_GL000738</name>
</gene>
<keyword evidence="4 7" id="KW-0554">One-carbon metabolism</keyword>
<reference evidence="9 10" key="1">
    <citation type="journal article" date="2015" name="Genome Announc.">
        <title>Expanding the biotechnology potential of lactobacilli through comparative genomics of 213 strains and associated genera.</title>
        <authorList>
            <person name="Sun Z."/>
            <person name="Harris H.M."/>
            <person name="McCann A."/>
            <person name="Guo C."/>
            <person name="Argimon S."/>
            <person name="Zhang W."/>
            <person name="Yang X."/>
            <person name="Jeffery I.B."/>
            <person name="Cooney J.C."/>
            <person name="Kagawa T.F."/>
            <person name="Liu W."/>
            <person name="Song Y."/>
            <person name="Salvetti E."/>
            <person name="Wrobel A."/>
            <person name="Rasinkangas P."/>
            <person name="Parkhill J."/>
            <person name="Rea M.C."/>
            <person name="O'Sullivan O."/>
            <person name="Ritari J."/>
            <person name="Douillard F.P."/>
            <person name="Paul Ross R."/>
            <person name="Yang R."/>
            <person name="Briner A.E."/>
            <person name="Felis G.E."/>
            <person name="de Vos W.M."/>
            <person name="Barrangou R."/>
            <person name="Klaenhammer T.R."/>
            <person name="Caufield P.W."/>
            <person name="Cui Y."/>
            <person name="Zhang H."/>
            <person name="O'Toole P.W."/>
        </authorList>
    </citation>
    <scope>NUCLEOTIDE SEQUENCE [LARGE SCALE GENOMIC DNA]</scope>
    <source>
        <strain evidence="9 10">DSM 22408</strain>
    </source>
</reference>
<dbReference type="PANTHER" id="PTHR48069:SF3">
    <property type="entry name" value="DIHYDROFOLATE REDUCTASE"/>
    <property type="match status" value="1"/>
</dbReference>
<dbReference type="InterPro" id="IPR012259">
    <property type="entry name" value="DHFR"/>
</dbReference>
<dbReference type="PANTHER" id="PTHR48069">
    <property type="entry name" value="DIHYDROFOLATE REDUCTASE"/>
    <property type="match status" value="1"/>
</dbReference>
<dbReference type="GO" id="GO:0006730">
    <property type="term" value="P:one-carbon metabolic process"/>
    <property type="evidence" value="ECO:0007669"/>
    <property type="project" value="UniProtKB-KW"/>
</dbReference>
<dbReference type="OrthoDB" id="9804315at2"/>
<evidence type="ECO:0000259" key="8">
    <source>
        <dbReference type="PROSITE" id="PS51330"/>
    </source>
</evidence>
<keyword evidence="6 7" id="KW-0560">Oxidoreductase</keyword>
<evidence type="ECO:0000256" key="4">
    <source>
        <dbReference type="ARBA" id="ARBA00022563"/>
    </source>
</evidence>
<dbReference type="Pfam" id="PF00186">
    <property type="entry name" value="DHFR_1"/>
    <property type="match status" value="1"/>
</dbReference>
<dbReference type="InterPro" id="IPR024072">
    <property type="entry name" value="DHFR-like_dom_sf"/>
</dbReference>
<evidence type="ECO:0000313" key="9">
    <source>
        <dbReference type="EMBL" id="KRN88770.1"/>
    </source>
</evidence>
<dbReference type="eggNOG" id="COG0262">
    <property type="taxonomic scope" value="Bacteria"/>
</dbReference>
<dbReference type="Proteomes" id="UP000051500">
    <property type="component" value="Unassembled WGS sequence"/>
</dbReference>
<feature type="domain" description="DHFR" evidence="8">
    <location>
        <begin position="1"/>
        <end position="166"/>
    </location>
</feature>
<comment type="similarity">
    <text evidence="2 7">Belongs to the dihydrofolate reductase family.</text>
</comment>
<dbReference type="UniPathway" id="UPA00077">
    <property type="reaction ID" value="UER00158"/>
</dbReference>
<dbReference type="Gene3D" id="3.40.430.10">
    <property type="entry name" value="Dihydrofolate Reductase, subunit A"/>
    <property type="match status" value="1"/>
</dbReference>
<accession>A0A0R2KHB2</accession>
<proteinExistence type="inferred from homology"/>
<dbReference type="EMBL" id="JQBZ01000025">
    <property type="protein sequence ID" value="KRN88770.1"/>
    <property type="molecule type" value="Genomic_DNA"/>
</dbReference>
<organism evidence="9 10">
    <name type="scientific">Ligilactobacillus ceti DSM 22408</name>
    <dbReference type="NCBI Taxonomy" id="1122146"/>
    <lineage>
        <taxon>Bacteria</taxon>
        <taxon>Bacillati</taxon>
        <taxon>Bacillota</taxon>
        <taxon>Bacilli</taxon>
        <taxon>Lactobacillales</taxon>
        <taxon>Lactobacillaceae</taxon>
        <taxon>Ligilactobacillus</taxon>
    </lineage>
</organism>
<dbReference type="GO" id="GO:0005829">
    <property type="term" value="C:cytosol"/>
    <property type="evidence" value="ECO:0007669"/>
    <property type="project" value="TreeGrafter"/>
</dbReference>
<dbReference type="PATRIC" id="fig|1122146.4.peg.768"/>
<dbReference type="PRINTS" id="PR00070">
    <property type="entry name" value="DHFR"/>
</dbReference>
<dbReference type="PROSITE" id="PS51330">
    <property type="entry name" value="DHFR_2"/>
    <property type="match status" value="1"/>
</dbReference>
<dbReference type="CDD" id="cd00209">
    <property type="entry name" value="DHFR"/>
    <property type="match status" value="1"/>
</dbReference>
<dbReference type="AlphaFoldDB" id="A0A0R2KHB2"/>
<protein>
    <recommendedName>
        <fullName evidence="3 7">Dihydrofolate reductase</fullName>
        <ecNumber evidence="3 7">1.5.1.3</ecNumber>
    </recommendedName>
</protein>
<evidence type="ECO:0000256" key="2">
    <source>
        <dbReference type="ARBA" id="ARBA00009539"/>
    </source>
</evidence>
<dbReference type="EC" id="1.5.1.3" evidence="3 7"/>
<comment type="pathway">
    <text evidence="1 7">Cofactor biosynthesis; tetrahydrofolate biosynthesis; 5,6,7,8-tetrahydrofolate from 7,8-dihydrofolate: step 1/1.</text>
</comment>
<dbReference type="GO" id="GO:0046655">
    <property type="term" value="P:folic acid metabolic process"/>
    <property type="evidence" value="ECO:0007669"/>
    <property type="project" value="TreeGrafter"/>
</dbReference>
<evidence type="ECO:0000256" key="6">
    <source>
        <dbReference type="ARBA" id="ARBA00023002"/>
    </source>
</evidence>
<dbReference type="InterPro" id="IPR001796">
    <property type="entry name" value="DHFR_dom"/>
</dbReference>
<dbReference type="GO" id="GO:0050661">
    <property type="term" value="F:NADP binding"/>
    <property type="evidence" value="ECO:0007669"/>
    <property type="project" value="InterPro"/>
</dbReference>
<comment type="catalytic activity">
    <reaction evidence="7">
        <text>(6S)-5,6,7,8-tetrahydrofolate + NADP(+) = 7,8-dihydrofolate + NADPH + H(+)</text>
        <dbReference type="Rhea" id="RHEA:15009"/>
        <dbReference type="ChEBI" id="CHEBI:15378"/>
        <dbReference type="ChEBI" id="CHEBI:57451"/>
        <dbReference type="ChEBI" id="CHEBI:57453"/>
        <dbReference type="ChEBI" id="CHEBI:57783"/>
        <dbReference type="ChEBI" id="CHEBI:58349"/>
        <dbReference type="EC" id="1.5.1.3"/>
    </reaction>
</comment>
<evidence type="ECO:0000256" key="5">
    <source>
        <dbReference type="ARBA" id="ARBA00022857"/>
    </source>
</evidence>
<dbReference type="GO" id="GO:0046452">
    <property type="term" value="P:dihydrofolate metabolic process"/>
    <property type="evidence" value="ECO:0007669"/>
    <property type="project" value="TreeGrafter"/>
</dbReference>
<dbReference type="GO" id="GO:0004146">
    <property type="term" value="F:dihydrofolate reductase activity"/>
    <property type="evidence" value="ECO:0007669"/>
    <property type="project" value="UniProtKB-EC"/>
</dbReference>
<evidence type="ECO:0000256" key="7">
    <source>
        <dbReference type="PIRNR" id="PIRNR000194"/>
    </source>
</evidence>
<keyword evidence="10" id="KW-1185">Reference proteome</keyword>
<evidence type="ECO:0000313" key="10">
    <source>
        <dbReference type="Proteomes" id="UP000051500"/>
    </source>
</evidence>
<comment type="function">
    <text evidence="7">Key enzyme in folate metabolism. Catalyzes an essential reaction for de novo glycine and purine synthesis, and for DNA precursor synthesis.</text>
</comment>
<name>A0A0R2KHB2_9LACO</name>
<dbReference type="PIRSF" id="PIRSF000194">
    <property type="entry name" value="DHFR"/>
    <property type="match status" value="1"/>
</dbReference>
<evidence type="ECO:0000256" key="1">
    <source>
        <dbReference type="ARBA" id="ARBA00004903"/>
    </source>
</evidence>
<comment type="caution">
    <text evidence="9">The sequence shown here is derived from an EMBL/GenBank/DDBJ whole genome shotgun (WGS) entry which is preliminary data.</text>
</comment>
<dbReference type="GO" id="GO:0046654">
    <property type="term" value="P:tetrahydrofolate biosynthetic process"/>
    <property type="evidence" value="ECO:0007669"/>
    <property type="project" value="UniProtKB-UniPathway"/>
</dbReference>